<evidence type="ECO:0000313" key="3">
    <source>
        <dbReference type="Proteomes" id="UP000218231"/>
    </source>
</evidence>
<reference evidence="2 3" key="1">
    <citation type="journal article" date="2017" name="Curr. Biol.">
        <title>Genome architecture and evolution of a unichromosomal asexual nematode.</title>
        <authorList>
            <person name="Fradin H."/>
            <person name="Zegar C."/>
            <person name="Gutwein M."/>
            <person name="Lucas J."/>
            <person name="Kovtun M."/>
            <person name="Corcoran D."/>
            <person name="Baugh L.R."/>
            <person name="Kiontke K."/>
            <person name="Gunsalus K."/>
            <person name="Fitch D.H."/>
            <person name="Piano F."/>
        </authorList>
    </citation>
    <scope>NUCLEOTIDE SEQUENCE [LARGE SCALE GENOMIC DNA]</scope>
    <source>
        <strain evidence="2">PF1309</strain>
    </source>
</reference>
<proteinExistence type="predicted"/>
<dbReference type="EMBL" id="LIAE01006351">
    <property type="protein sequence ID" value="PAV90782.1"/>
    <property type="molecule type" value="Genomic_DNA"/>
</dbReference>
<organism evidence="2 3">
    <name type="scientific">Diploscapter pachys</name>
    <dbReference type="NCBI Taxonomy" id="2018661"/>
    <lineage>
        <taxon>Eukaryota</taxon>
        <taxon>Metazoa</taxon>
        <taxon>Ecdysozoa</taxon>
        <taxon>Nematoda</taxon>
        <taxon>Chromadorea</taxon>
        <taxon>Rhabditida</taxon>
        <taxon>Rhabditina</taxon>
        <taxon>Rhabditomorpha</taxon>
        <taxon>Rhabditoidea</taxon>
        <taxon>Rhabditidae</taxon>
        <taxon>Diploscapter</taxon>
    </lineage>
</organism>
<evidence type="ECO:0000313" key="2">
    <source>
        <dbReference type="EMBL" id="PAV90782.1"/>
    </source>
</evidence>
<sequence>MSPGTLMGAYVFYSREQKVICPTSVLLRMDCRSRGGKESAPIDLEDDQGGGASKEENTAMDDQLGEDEEHQHRHQAETAHRFKHYQLK</sequence>
<accession>A0A2A2LX39</accession>
<dbReference type="Proteomes" id="UP000218231">
    <property type="component" value="Unassembled WGS sequence"/>
</dbReference>
<keyword evidence="3" id="KW-1185">Reference proteome</keyword>
<gene>
    <name evidence="2" type="ORF">WR25_06234</name>
</gene>
<feature type="compositionally biased region" description="Basic and acidic residues" evidence="1">
    <location>
        <begin position="69"/>
        <end position="80"/>
    </location>
</feature>
<name>A0A2A2LX39_9BILA</name>
<protein>
    <submittedName>
        <fullName evidence="2">Uncharacterized protein</fullName>
    </submittedName>
</protein>
<dbReference type="AlphaFoldDB" id="A0A2A2LX39"/>
<feature type="region of interest" description="Disordered" evidence="1">
    <location>
        <begin position="34"/>
        <end position="88"/>
    </location>
</feature>
<comment type="caution">
    <text evidence="2">The sequence shown here is derived from an EMBL/GenBank/DDBJ whole genome shotgun (WGS) entry which is preliminary data.</text>
</comment>
<evidence type="ECO:0000256" key="1">
    <source>
        <dbReference type="SAM" id="MobiDB-lite"/>
    </source>
</evidence>